<accession>A0AAI8VR83</accession>
<feature type="compositionally biased region" description="Acidic residues" evidence="1">
    <location>
        <begin position="314"/>
        <end position="326"/>
    </location>
</feature>
<evidence type="ECO:0000259" key="2">
    <source>
        <dbReference type="Pfam" id="PF11790"/>
    </source>
</evidence>
<protein>
    <submittedName>
        <fullName evidence="3">Uu.00g140230.m01.CDS01</fullName>
    </submittedName>
</protein>
<keyword evidence="4" id="KW-1185">Reference proteome</keyword>
<dbReference type="GO" id="GO:0009277">
    <property type="term" value="C:fungal-type cell wall"/>
    <property type="evidence" value="ECO:0007669"/>
    <property type="project" value="TreeGrafter"/>
</dbReference>
<dbReference type="PANTHER" id="PTHR34154">
    <property type="entry name" value="ALKALI-SENSITIVE LINKAGE PROTEIN 1"/>
    <property type="match status" value="1"/>
</dbReference>
<reference evidence="3" key="1">
    <citation type="submission" date="2023-10" db="EMBL/GenBank/DDBJ databases">
        <authorList>
            <person name="Hackl T."/>
        </authorList>
    </citation>
    <scope>NUCLEOTIDE SEQUENCE</scope>
</reference>
<dbReference type="SUPFAM" id="SSF51445">
    <property type="entry name" value="(Trans)glycosidases"/>
    <property type="match status" value="1"/>
</dbReference>
<feature type="region of interest" description="Disordered" evidence="1">
    <location>
        <begin position="297"/>
        <end position="326"/>
    </location>
</feature>
<dbReference type="InterPro" id="IPR024655">
    <property type="entry name" value="Asl1_glyco_hydro_catalytic"/>
</dbReference>
<feature type="domain" description="Asl1-like glycosyl hydrolase catalytic" evidence="2">
    <location>
        <begin position="40"/>
        <end position="286"/>
    </location>
</feature>
<sequence length="450" mass="49081">MRASKQRRAFATIWTWATTAIAQTDSSSKRGMSYISDNHNADYDILLSCKSPIDWYYTWSPSPAPSDIFSDGAESSMEFVPALPGIDNLDNDIQALNNLPDSSKHLFTFNEPDGTTSSGGSSISPGDAAKAYIEQVVPLRHRFQISHPAVTGSPRGLEWLSNFNSSCWDIDEKNGCPTDFVTAHWYGNFAGLASWIGQLEGWYNQSASGLNGDLKIWLNEFGLVQADEDATFAMMNQTLPYLDSLGYVEKYASFGVFREDEANDWTGAGLSLFQNDGGLTELGAYYLGGESNGFEAGNKGQSSGSGANDNGNDGGDDTGGDGGDDDANAAAVTRINILRDGERSHAAALYAYAAMVKGLSKVQLWAADSLRLTGWLTPGIEGPGLADVSLAAGRRYLKLGYGWDCFEKEELRPLAEWYERFKSLDWWVALEEREGVHLREMMLGKGSQEV</sequence>
<evidence type="ECO:0000313" key="4">
    <source>
        <dbReference type="Proteomes" id="UP001295740"/>
    </source>
</evidence>
<organism evidence="3 4">
    <name type="scientific">Anthostomella pinea</name>
    <dbReference type="NCBI Taxonomy" id="933095"/>
    <lineage>
        <taxon>Eukaryota</taxon>
        <taxon>Fungi</taxon>
        <taxon>Dikarya</taxon>
        <taxon>Ascomycota</taxon>
        <taxon>Pezizomycotina</taxon>
        <taxon>Sordariomycetes</taxon>
        <taxon>Xylariomycetidae</taxon>
        <taxon>Xylariales</taxon>
        <taxon>Xylariaceae</taxon>
        <taxon>Anthostomella</taxon>
    </lineage>
</organism>
<dbReference type="EMBL" id="CAUWAG010000012">
    <property type="protein sequence ID" value="CAJ2508997.1"/>
    <property type="molecule type" value="Genomic_DNA"/>
</dbReference>
<gene>
    <name evidence="3" type="ORF">KHLLAP_LOCUS9465</name>
</gene>
<name>A0AAI8VR83_9PEZI</name>
<dbReference type="Proteomes" id="UP001295740">
    <property type="component" value="Unassembled WGS sequence"/>
</dbReference>
<dbReference type="Gene3D" id="3.20.20.80">
    <property type="entry name" value="Glycosidases"/>
    <property type="match status" value="1"/>
</dbReference>
<dbReference type="Pfam" id="PF11790">
    <property type="entry name" value="Glyco_hydro_cc"/>
    <property type="match status" value="1"/>
</dbReference>
<evidence type="ECO:0000256" key="1">
    <source>
        <dbReference type="SAM" id="MobiDB-lite"/>
    </source>
</evidence>
<evidence type="ECO:0000313" key="3">
    <source>
        <dbReference type="EMBL" id="CAJ2508997.1"/>
    </source>
</evidence>
<dbReference type="InterPro" id="IPR017853">
    <property type="entry name" value="GH"/>
</dbReference>
<dbReference type="PANTHER" id="PTHR34154:SF3">
    <property type="entry name" value="ALKALI-SENSITIVE LINKAGE PROTEIN 1"/>
    <property type="match status" value="1"/>
</dbReference>
<dbReference type="GO" id="GO:0071966">
    <property type="term" value="P:fungal-type cell wall polysaccharide metabolic process"/>
    <property type="evidence" value="ECO:0007669"/>
    <property type="project" value="TreeGrafter"/>
</dbReference>
<comment type="caution">
    <text evidence="3">The sequence shown here is derived from an EMBL/GenBank/DDBJ whole genome shotgun (WGS) entry which is preliminary data.</text>
</comment>
<dbReference type="AlphaFoldDB" id="A0AAI8VR83"/>
<proteinExistence type="predicted"/>
<dbReference type="InterPro" id="IPR053183">
    <property type="entry name" value="ASL1"/>
</dbReference>